<evidence type="ECO:0000313" key="1">
    <source>
        <dbReference type="EMBL" id="ECS7537577.1"/>
    </source>
</evidence>
<dbReference type="EMBL" id="AAKKOY010000021">
    <property type="protein sequence ID" value="ECS7537577.1"/>
    <property type="molecule type" value="Genomic_DNA"/>
</dbReference>
<protein>
    <submittedName>
        <fullName evidence="1">Uncharacterized protein</fullName>
    </submittedName>
</protein>
<sequence>MVPGTLRDSIFVLEGLLELPALKSETAPAQRAGTISLLIPDDVTKLLSGFLSRMALQGDGPLREPSPRQQGVLCAVVNH</sequence>
<dbReference type="AlphaFoldDB" id="A0A5Z7Y1P1"/>
<gene>
    <name evidence="1" type="ORF">CIM45_23820</name>
</gene>
<accession>A0A5Z7Y1P1</accession>
<name>A0A5Z7Y1P1_SALNE</name>
<organism evidence="1">
    <name type="scientific">Salmonella newport</name>
    <dbReference type="NCBI Taxonomy" id="108619"/>
    <lineage>
        <taxon>Bacteria</taxon>
        <taxon>Pseudomonadati</taxon>
        <taxon>Pseudomonadota</taxon>
        <taxon>Gammaproteobacteria</taxon>
        <taxon>Enterobacterales</taxon>
        <taxon>Enterobacteriaceae</taxon>
        <taxon>Salmonella</taxon>
    </lineage>
</organism>
<proteinExistence type="predicted"/>
<reference evidence="1" key="1">
    <citation type="submission" date="2018-07" db="EMBL/GenBank/DDBJ databases">
        <authorList>
            <consortium name="PulseNet: The National Subtyping Network for Foodborne Disease Surveillance"/>
            <person name="Tarr C.L."/>
            <person name="Trees E."/>
            <person name="Katz L.S."/>
            <person name="Carleton-Romer H.A."/>
            <person name="Stroika S."/>
            <person name="Kucerova Z."/>
            <person name="Roache K.F."/>
            <person name="Sabol A.L."/>
            <person name="Besser J."/>
            <person name="Gerner-Smidt P."/>
        </authorList>
    </citation>
    <scope>NUCLEOTIDE SEQUENCE</scope>
    <source>
        <strain evidence="1">PNUSAS019309</strain>
    </source>
</reference>
<comment type="caution">
    <text evidence="1">The sequence shown here is derived from an EMBL/GenBank/DDBJ whole genome shotgun (WGS) entry which is preliminary data.</text>
</comment>